<dbReference type="Gene3D" id="2.120.10.30">
    <property type="entry name" value="TolB, C-terminal domain"/>
    <property type="match status" value="1"/>
</dbReference>
<reference evidence="4 5" key="1">
    <citation type="submission" date="2018-06" db="EMBL/GenBank/DDBJ databases">
        <title>Extensive metabolic versatility and redundancy in microbially diverse, dynamic hydrothermal sediments.</title>
        <authorList>
            <person name="Dombrowski N."/>
            <person name="Teske A."/>
            <person name="Baker B.J."/>
        </authorList>
    </citation>
    <scope>NUCLEOTIDE SEQUENCE [LARGE SCALE GENOMIC DNA]</scope>
    <source>
        <strain evidence="4">B36_G15</strain>
    </source>
</reference>
<accession>A0A660SD95</accession>
<dbReference type="InterPro" id="IPR050952">
    <property type="entry name" value="TRIM-NHL_E3_ligases"/>
</dbReference>
<evidence type="ECO:0000256" key="3">
    <source>
        <dbReference type="SAM" id="SignalP"/>
    </source>
</evidence>
<dbReference type="Gene3D" id="2.60.40.4070">
    <property type="match status" value="1"/>
</dbReference>
<keyword evidence="3" id="KW-0732">Signal</keyword>
<evidence type="ECO:0000256" key="2">
    <source>
        <dbReference type="PROSITE-ProRule" id="PRU00504"/>
    </source>
</evidence>
<feature type="signal peptide" evidence="3">
    <location>
        <begin position="1"/>
        <end position="21"/>
    </location>
</feature>
<dbReference type="Proteomes" id="UP000268469">
    <property type="component" value="Unassembled WGS sequence"/>
</dbReference>
<dbReference type="InterPro" id="IPR001258">
    <property type="entry name" value="NHL_repeat"/>
</dbReference>
<keyword evidence="1" id="KW-0677">Repeat</keyword>
<dbReference type="PANTHER" id="PTHR24104">
    <property type="entry name" value="E3 UBIQUITIN-PROTEIN LIGASE NHLRC1-RELATED"/>
    <property type="match status" value="1"/>
</dbReference>
<evidence type="ECO:0000313" key="5">
    <source>
        <dbReference type="Proteomes" id="UP000268469"/>
    </source>
</evidence>
<sequence>MTIFILTNLLLGMLVPTPFMTDPEVVQRAGSDLMYKYFKQKVIDDCYGLASFQVRDIPHFARLIFMTDPGWHRVVYAFFEEETRQEAKWLKGYGGGIGSSDDRFNSPRGLAVDTSIYNGIRDQYNIYIADKRNDRVMILRYKHSEEEAVFGGKLTAPFIDLDRPTDVACISTSLARSLIVIVSQQGCFITVLKTDPHGNFEYLLKYGTPGPLSGQFRYPTGVAITKANDVTGGYYIYVTDLGNKRIVCLRYKDDAITWEREYKAVGDSKFISVACDGNGNVYVTDRTQDRILVFKPGLTEILYIYADPDQLNGPNYIYVEGDQVGLTEGWTAKTGLQYFRIVYGITDLEVVPERFDATKAHPEGTVKIKFRIEHHYQKITLVVAGRKLIDDELYPPGDHFVFWDGKDADGKVVLPGVYTVEAFVRKDGELVLSATAEVTVKGVVINKHIDYNRRLVKYDEPYVITGEIKLEAGKTLEIEPGVRVMFASGANLLVFGTMTAVGNYHDSINFLPHKKETDPLTPGYWGNLSFYSGSDESHLEYCHIAGGGGTGQMIQVESGMVIRNCRIGNSSS</sequence>
<feature type="non-terminal residue" evidence="4">
    <location>
        <position position="572"/>
    </location>
</feature>
<evidence type="ECO:0000313" key="4">
    <source>
        <dbReference type="EMBL" id="RKX68657.1"/>
    </source>
</evidence>
<dbReference type="EMBL" id="QNBE01000141">
    <property type="protein sequence ID" value="RKX68657.1"/>
    <property type="molecule type" value="Genomic_DNA"/>
</dbReference>
<proteinExistence type="predicted"/>
<dbReference type="SUPFAM" id="SSF63829">
    <property type="entry name" value="Calcium-dependent phosphotriesterase"/>
    <property type="match status" value="1"/>
</dbReference>
<comment type="caution">
    <text evidence="4">The sequence shown here is derived from an EMBL/GenBank/DDBJ whole genome shotgun (WGS) entry which is preliminary data.</text>
</comment>
<dbReference type="InterPro" id="IPR011042">
    <property type="entry name" value="6-blade_b-propeller_TolB-like"/>
</dbReference>
<organism evidence="4 5">
    <name type="scientific">candidate division WOR-3 bacterium</name>
    <dbReference type="NCBI Taxonomy" id="2052148"/>
    <lineage>
        <taxon>Bacteria</taxon>
        <taxon>Bacteria division WOR-3</taxon>
    </lineage>
</organism>
<dbReference type="Gene3D" id="2.40.10.500">
    <property type="match status" value="1"/>
</dbReference>
<dbReference type="AlphaFoldDB" id="A0A660SD95"/>
<dbReference type="GO" id="GO:0000209">
    <property type="term" value="P:protein polyubiquitination"/>
    <property type="evidence" value="ECO:0007669"/>
    <property type="project" value="TreeGrafter"/>
</dbReference>
<dbReference type="GO" id="GO:0061630">
    <property type="term" value="F:ubiquitin protein ligase activity"/>
    <property type="evidence" value="ECO:0007669"/>
    <property type="project" value="TreeGrafter"/>
</dbReference>
<protein>
    <recommendedName>
        <fullName evidence="6">FlgD Ig-like domain-containing protein</fullName>
    </recommendedName>
</protein>
<evidence type="ECO:0008006" key="6">
    <source>
        <dbReference type="Google" id="ProtNLM"/>
    </source>
</evidence>
<feature type="chain" id="PRO_5024801059" description="FlgD Ig-like domain-containing protein" evidence="3">
    <location>
        <begin position="22"/>
        <end position="572"/>
    </location>
</feature>
<dbReference type="GO" id="GO:0043161">
    <property type="term" value="P:proteasome-mediated ubiquitin-dependent protein catabolic process"/>
    <property type="evidence" value="ECO:0007669"/>
    <property type="project" value="TreeGrafter"/>
</dbReference>
<evidence type="ECO:0000256" key="1">
    <source>
        <dbReference type="ARBA" id="ARBA00022737"/>
    </source>
</evidence>
<feature type="repeat" description="NHL" evidence="2">
    <location>
        <begin position="272"/>
        <end position="297"/>
    </location>
</feature>
<dbReference type="PROSITE" id="PS51125">
    <property type="entry name" value="NHL"/>
    <property type="match status" value="2"/>
</dbReference>
<feature type="repeat" description="NHL" evidence="2">
    <location>
        <begin position="203"/>
        <end position="252"/>
    </location>
</feature>
<gene>
    <name evidence="4" type="ORF">DRP53_10290</name>
</gene>
<dbReference type="PANTHER" id="PTHR24104:SF50">
    <property type="entry name" value="SMP-30_GLUCONOLACTONASE_LRE-LIKE REGION DOMAIN-CONTAINING PROTEIN"/>
    <property type="match status" value="1"/>
</dbReference>
<name>A0A660SD95_UNCW3</name>
<dbReference type="CDD" id="cd05819">
    <property type="entry name" value="NHL"/>
    <property type="match status" value="1"/>
</dbReference>